<proteinExistence type="predicted"/>
<accession>A0A6N6NQ60</accession>
<sequence length="509" mass="55751">MLENADKQSCGEGADGSDVDYLLRAKDACAQGDAVLGMHLYLTAFEKAAGAAGDPSPEAVDALKKAWDLACDLKERSLAEYIFGKLDPFLSAGESSECSERLQQLALDKLEEFGLSRGDLQDVAEAISRDLLGFDAKLLKVEPLGDFPSGDLSSLLTGKGKAEAEGEPSSDGDVSRASDRAERDGMSVLSKLAVDAGVKSPGDQKEKLTYDDLAGYDAAVATMRDFGIGMQDDPDFKSLVTMLNARHGLDRLPVTDTFVFRSPAREDAGRFVQATIGELKLPAMRMRMEENLSGMPILCVMGPSGNATRAVRADSVFSGRGVLVLEDIDLWSAPQADGGDDFEGFVYASLSRGAREAIELIRSAVDNPDVYVLASASKNADIDPFFLELLEPLSLIDIECPTAEERVEIWMEIARDHPSIRSIRVADLVRYSVNMPRFDIYMAAREAIEEAYKESLFARRYVPVTRDNLFDKLAAYQPLDSKEYRELEDQVVRDFRSDLENIEDLLSGQ</sequence>
<dbReference type="RefSeq" id="WP_158048412.1">
    <property type="nucleotide sequence ID" value="NZ_WAJR01000001.1"/>
</dbReference>
<evidence type="ECO:0000313" key="2">
    <source>
        <dbReference type="EMBL" id="KAB1642826.1"/>
    </source>
</evidence>
<keyword evidence="3" id="KW-1185">Reference proteome</keyword>
<name>A0A6N6NQ60_9ACTN</name>
<comment type="caution">
    <text evidence="2">The sequence shown here is derived from an EMBL/GenBank/DDBJ whole genome shotgun (WGS) entry which is preliminary data.</text>
</comment>
<feature type="region of interest" description="Disordered" evidence="1">
    <location>
        <begin position="156"/>
        <end position="181"/>
    </location>
</feature>
<dbReference type="Proteomes" id="UP000468668">
    <property type="component" value="Unassembled WGS sequence"/>
</dbReference>
<organism evidence="2 3">
    <name type="scientific">Ellagibacter isourolithinifaciens</name>
    <dbReference type="NCBI Taxonomy" id="2137581"/>
    <lineage>
        <taxon>Bacteria</taxon>
        <taxon>Bacillati</taxon>
        <taxon>Actinomycetota</taxon>
        <taxon>Coriobacteriia</taxon>
        <taxon>Eggerthellales</taxon>
        <taxon>Eggerthellaceae</taxon>
        <taxon>Ellagibacter</taxon>
    </lineage>
</organism>
<dbReference type="AlphaFoldDB" id="A0A6N6NQ60"/>
<dbReference type="OrthoDB" id="3169849at2"/>
<dbReference type="EMBL" id="WAJR01000001">
    <property type="protein sequence ID" value="KAB1642826.1"/>
    <property type="molecule type" value="Genomic_DNA"/>
</dbReference>
<dbReference type="GeneID" id="98656797"/>
<protein>
    <submittedName>
        <fullName evidence="2">Ribonucleotide reductase subunit alpha</fullName>
    </submittedName>
</protein>
<dbReference type="InterPro" id="IPR027417">
    <property type="entry name" value="P-loop_NTPase"/>
</dbReference>
<gene>
    <name evidence="2" type="ORF">F8C90_00085</name>
</gene>
<reference evidence="2 3" key="1">
    <citation type="submission" date="2019-09" db="EMBL/GenBank/DDBJ databases">
        <title>Whole genome shotgun sequencing (WGS) of Ellagibacter isourolithinifaciens DSM 104140(T) and Adlercreutzia muris DSM 29508(T).</title>
        <authorList>
            <person name="Stoll D.A."/>
            <person name="Danylec N."/>
            <person name="Huch M."/>
        </authorList>
    </citation>
    <scope>NUCLEOTIDE SEQUENCE [LARGE SCALE GENOMIC DNA]</scope>
    <source>
        <strain evidence="2 3">DSM 104140</strain>
    </source>
</reference>
<evidence type="ECO:0000313" key="3">
    <source>
        <dbReference type="Proteomes" id="UP000468668"/>
    </source>
</evidence>
<evidence type="ECO:0000256" key="1">
    <source>
        <dbReference type="SAM" id="MobiDB-lite"/>
    </source>
</evidence>
<dbReference type="SUPFAM" id="SSF52540">
    <property type="entry name" value="P-loop containing nucleoside triphosphate hydrolases"/>
    <property type="match status" value="1"/>
</dbReference>